<evidence type="ECO:0000256" key="5">
    <source>
        <dbReference type="ARBA" id="ARBA00022692"/>
    </source>
</evidence>
<evidence type="ECO:0000256" key="9">
    <source>
        <dbReference type="SAM" id="Phobius"/>
    </source>
</evidence>
<dbReference type="InterPro" id="IPR050925">
    <property type="entry name" value="Rhomboid_protease_S54"/>
</dbReference>
<dbReference type="GO" id="GO:0004252">
    <property type="term" value="F:serine-type endopeptidase activity"/>
    <property type="evidence" value="ECO:0007669"/>
    <property type="project" value="InterPro"/>
</dbReference>
<comment type="caution">
    <text evidence="11">The sequence shown here is derived from an EMBL/GenBank/DDBJ whole genome shotgun (WGS) entry which is preliminary data.</text>
</comment>
<feature type="domain" description="Peptidase S54 rhomboid" evidence="10">
    <location>
        <begin position="96"/>
        <end position="164"/>
    </location>
</feature>
<feature type="transmembrane region" description="Helical" evidence="9">
    <location>
        <begin position="97"/>
        <end position="118"/>
    </location>
</feature>
<dbReference type="GO" id="GO:0016020">
    <property type="term" value="C:membrane"/>
    <property type="evidence" value="ECO:0007669"/>
    <property type="project" value="UniProtKB-SubCell"/>
</dbReference>
<dbReference type="Pfam" id="PF01694">
    <property type="entry name" value="Rhomboid"/>
    <property type="match status" value="1"/>
</dbReference>
<feature type="transmembrane region" description="Helical" evidence="9">
    <location>
        <begin position="172"/>
        <end position="192"/>
    </location>
</feature>
<sequence>MGVGVSLTAYGACMVWQYEILRQKAYSMSKQFTNVHSGIRGQIHSIWKRMKLTEKVAVSIIAINTGVFLAWKVPALSRYMLKYFSSSPYSKAASSSMFFSFWSHYNTFHLLANMYVFWSFSYAAGALLGAPEMVAFFVTSGLLSNYGSYIFKALTHSRVPSLGAVSCTQERFFNSVYLIFIFFFEVGSYNGYFRAHLCTLSRSSPKYCVRRPANTSFFYS</sequence>
<dbReference type="EMBL" id="CAJFCJ010000009">
    <property type="protein sequence ID" value="CAD5118696.1"/>
    <property type="molecule type" value="Genomic_DNA"/>
</dbReference>
<keyword evidence="7 9" id="KW-1133">Transmembrane helix</keyword>
<evidence type="ECO:0000256" key="7">
    <source>
        <dbReference type="ARBA" id="ARBA00022989"/>
    </source>
</evidence>
<comment type="subcellular location">
    <subcellularLocation>
        <location evidence="2">Membrane</location>
        <topology evidence="2">Multi-pass membrane protein</topology>
    </subcellularLocation>
</comment>
<feature type="transmembrane region" description="Helical" evidence="9">
    <location>
        <begin position="56"/>
        <end position="76"/>
    </location>
</feature>
<comment type="similarity">
    <text evidence="3">Belongs to the peptidase S54 family.</text>
</comment>
<feature type="transmembrane region" description="Helical" evidence="9">
    <location>
        <begin position="133"/>
        <end position="151"/>
    </location>
</feature>
<keyword evidence="5 9" id="KW-0812">Transmembrane</keyword>
<keyword evidence="12" id="KW-1185">Reference proteome</keyword>
<keyword evidence="6" id="KW-0378">Hydrolase</keyword>
<dbReference type="Proteomes" id="UP000549394">
    <property type="component" value="Unassembled WGS sequence"/>
</dbReference>
<accession>A0A7I8VQW4</accession>
<dbReference type="GO" id="GO:0006465">
    <property type="term" value="P:signal peptide processing"/>
    <property type="evidence" value="ECO:0007669"/>
    <property type="project" value="TreeGrafter"/>
</dbReference>
<evidence type="ECO:0000256" key="4">
    <source>
        <dbReference type="ARBA" id="ARBA00013039"/>
    </source>
</evidence>
<protein>
    <recommendedName>
        <fullName evidence="4">rhomboid protease</fullName>
        <ecNumber evidence="4">3.4.21.105</ecNumber>
    </recommendedName>
</protein>
<dbReference type="AlphaFoldDB" id="A0A7I8VQW4"/>
<dbReference type="PANTHER" id="PTHR43731">
    <property type="entry name" value="RHOMBOID PROTEASE"/>
    <property type="match status" value="1"/>
</dbReference>
<dbReference type="OrthoDB" id="10260614at2759"/>
<comment type="catalytic activity">
    <reaction evidence="1">
        <text>Cleaves type-1 transmembrane domains using a catalytic dyad composed of serine and histidine that are contributed by different transmembrane domains.</text>
        <dbReference type="EC" id="3.4.21.105"/>
    </reaction>
</comment>
<evidence type="ECO:0000256" key="3">
    <source>
        <dbReference type="ARBA" id="ARBA00009045"/>
    </source>
</evidence>
<name>A0A7I8VQW4_9ANNE</name>
<keyword evidence="8 9" id="KW-0472">Membrane</keyword>
<evidence type="ECO:0000256" key="2">
    <source>
        <dbReference type="ARBA" id="ARBA00004141"/>
    </source>
</evidence>
<dbReference type="PANTHER" id="PTHR43731:SF14">
    <property type="entry name" value="PRESENILIN-ASSOCIATED RHOMBOID-LIKE PROTEIN, MITOCHONDRIAL"/>
    <property type="match status" value="1"/>
</dbReference>
<reference evidence="11 12" key="1">
    <citation type="submission" date="2020-08" db="EMBL/GenBank/DDBJ databases">
        <authorList>
            <person name="Hejnol A."/>
        </authorList>
    </citation>
    <scope>NUCLEOTIDE SEQUENCE [LARGE SCALE GENOMIC DNA]</scope>
</reference>
<organism evidence="11 12">
    <name type="scientific">Dimorphilus gyrociliatus</name>
    <dbReference type="NCBI Taxonomy" id="2664684"/>
    <lineage>
        <taxon>Eukaryota</taxon>
        <taxon>Metazoa</taxon>
        <taxon>Spiralia</taxon>
        <taxon>Lophotrochozoa</taxon>
        <taxon>Annelida</taxon>
        <taxon>Polychaeta</taxon>
        <taxon>Polychaeta incertae sedis</taxon>
        <taxon>Dinophilidae</taxon>
        <taxon>Dimorphilus</taxon>
    </lineage>
</organism>
<evidence type="ECO:0000259" key="10">
    <source>
        <dbReference type="Pfam" id="PF01694"/>
    </source>
</evidence>
<evidence type="ECO:0000256" key="6">
    <source>
        <dbReference type="ARBA" id="ARBA00022801"/>
    </source>
</evidence>
<evidence type="ECO:0000256" key="1">
    <source>
        <dbReference type="ARBA" id="ARBA00000156"/>
    </source>
</evidence>
<dbReference type="InterPro" id="IPR035952">
    <property type="entry name" value="Rhomboid-like_sf"/>
</dbReference>
<evidence type="ECO:0000256" key="8">
    <source>
        <dbReference type="ARBA" id="ARBA00023136"/>
    </source>
</evidence>
<dbReference type="InterPro" id="IPR022764">
    <property type="entry name" value="Peptidase_S54_rhomboid_dom"/>
</dbReference>
<dbReference type="SUPFAM" id="SSF144091">
    <property type="entry name" value="Rhomboid-like"/>
    <property type="match status" value="1"/>
</dbReference>
<evidence type="ECO:0000313" key="12">
    <source>
        <dbReference type="Proteomes" id="UP000549394"/>
    </source>
</evidence>
<gene>
    <name evidence="11" type="ORF">DGYR_LOCUS7027</name>
</gene>
<dbReference type="EC" id="3.4.21.105" evidence="4"/>
<evidence type="ECO:0000313" key="11">
    <source>
        <dbReference type="EMBL" id="CAD5118696.1"/>
    </source>
</evidence>
<dbReference type="Gene3D" id="1.20.1540.10">
    <property type="entry name" value="Rhomboid-like"/>
    <property type="match status" value="1"/>
</dbReference>
<proteinExistence type="inferred from homology"/>